<keyword evidence="6" id="KW-0862">Zinc</keyword>
<evidence type="ECO:0000259" key="12">
    <source>
        <dbReference type="PROSITE" id="PS50157"/>
    </source>
</evidence>
<feature type="domain" description="C2H2-type" evidence="12">
    <location>
        <begin position="211"/>
        <end position="233"/>
    </location>
</feature>
<sequence length="281" mass="29794">MCGERGKIGKSGLASLCLLNFDLVGHQMFPVPLFHVFLESAVHAEGHLANVTAVHFLTHLPVGLHVAGELGALGAGVVAQLALVGPLSRVAAPVHCQVAAVLEHLAAVLAGVAPSALLGAGPARSRAPQVRSAAPACVSPRLPGTSWMAACRGAAAQPAGAALLTWGARDLAGPAPRRADGSDTCAYCGKVFKNCSNLTVHRRSHTGERPYKCELCNYACAQSSKLTRHMKTHGQMGKEVYRCDICQMPFSVYSTLEKHMKKWHGEHLMTNEVKIEQAERS</sequence>
<dbReference type="GO" id="GO:0005634">
    <property type="term" value="C:nucleus"/>
    <property type="evidence" value="ECO:0007669"/>
    <property type="project" value="UniProtKB-SubCell"/>
</dbReference>
<dbReference type="GO" id="GO:0045944">
    <property type="term" value="P:positive regulation of transcription by RNA polymerase II"/>
    <property type="evidence" value="ECO:0007669"/>
    <property type="project" value="TreeGrafter"/>
</dbReference>
<dbReference type="FunFam" id="3.30.160.60:FF:000046">
    <property type="entry name" value="Putative B-cell lymphoma/leukemia 11A"/>
    <property type="match status" value="1"/>
</dbReference>
<dbReference type="FunFam" id="3.30.160.60:FF:001175">
    <property type="entry name" value="Zinc finger, C2H2 type"/>
    <property type="match status" value="1"/>
</dbReference>
<keyword evidence="9" id="KW-0804">Transcription</keyword>
<keyword evidence="3" id="KW-0479">Metal-binding</keyword>
<evidence type="ECO:0000256" key="5">
    <source>
        <dbReference type="ARBA" id="ARBA00022771"/>
    </source>
</evidence>
<dbReference type="Pfam" id="PF23611">
    <property type="entry name" value="zf-C2H2_16"/>
    <property type="match status" value="1"/>
</dbReference>
<evidence type="ECO:0000256" key="3">
    <source>
        <dbReference type="ARBA" id="ARBA00022723"/>
    </source>
</evidence>
<dbReference type="PANTHER" id="PTHR45993">
    <property type="entry name" value="B-CELL LYMPHOMA/LEUKEMIA 11"/>
    <property type="match status" value="1"/>
</dbReference>
<proteinExistence type="predicted"/>
<dbReference type="InParanoid" id="A0A674F6H1"/>
<organism evidence="13 14">
    <name type="scientific">Salmo trutta</name>
    <name type="common">Brown trout</name>
    <dbReference type="NCBI Taxonomy" id="8032"/>
    <lineage>
        <taxon>Eukaryota</taxon>
        <taxon>Metazoa</taxon>
        <taxon>Chordata</taxon>
        <taxon>Craniata</taxon>
        <taxon>Vertebrata</taxon>
        <taxon>Euteleostomi</taxon>
        <taxon>Actinopterygii</taxon>
        <taxon>Neopterygii</taxon>
        <taxon>Teleostei</taxon>
        <taxon>Protacanthopterygii</taxon>
        <taxon>Salmoniformes</taxon>
        <taxon>Salmonidae</taxon>
        <taxon>Salmoninae</taxon>
        <taxon>Salmo</taxon>
    </lineage>
</organism>
<evidence type="ECO:0000256" key="6">
    <source>
        <dbReference type="ARBA" id="ARBA00022833"/>
    </source>
</evidence>
<keyword evidence="5 11" id="KW-0863">Zinc-finger</keyword>
<dbReference type="InterPro" id="IPR036236">
    <property type="entry name" value="Znf_C2H2_sf"/>
</dbReference>
<keyword evidence="4" id="KW-0677">Repeat</keyword>
<evidence type="ECO:0000256" key="7">
    <source>
        <dbReference type="ARBA" id="ARBA00022843"/>
    </source>
</evidence>
<dbReference type="GeneTree" id="ENSGT00940000161060"/>
<evidence type="ECO:0000256" key="2">
    <source>
        <dbReference type="ARBA" id="ARBA00022499"/>
    </source>
</evidence>
<reference evidence="13" key="1">
    <citation type="submission" date="2025-08" db="UniProtKB">
        <authorList>
            <consortium name="Ensembl"/>
        </authorList>
    </citation>
    <scope>IDENTIFICATION</scope>
</reference>
<dbReference type="PANTHER" id="PTHR45993:SF4">
    <property type="entry name" value="B-CELL LYMPHOMA_LEUKEMIA 11B"/>
    <property type="match status" value="1"/>
</dbReference>
<dbReference type="GO" id="GO:0000978">
    <property type="term" value="F:RNA polymerase II cis-regulatory region sequence-specific DNA binding"/>
    <property type="evidence" value="ECO:0007669"/>
    <property type="project" value="TreeGrafter"/>
</dbReference>
<evidence type="ECO:0000256" key="1">
    <source>
        <dbReference type="ARBA" id="ARBA00004123"/>
    </source>
</evidence>
<dbReference type="InterPro" id="IPR013087">
    <property type="entry name" value="Znf_C2H2_type"/>
</dbReference>
<feature type="domain" description="C2H2-type" evidence="12">
    <location>
        <begin position="241"/>
        <end position="264"/>
    </location>
</feature>
<evidence type="ECO:0000256" key="11">
    <source>
        <dbReference type="PROSITE-ProRule" id="PRU00042"/>
    </source>
</evidence>
<evidence type="ECO:0000256" key="10">
    <source>
        <dbReference type="ARBA" id="ARBA00023242"/>
    </source>
</evidence>
<dbReference type="OMA" id="HNNETAH"/>
<dbReference type="GO" id="GO:0008270">
    <property type="term" value="F:zinc ion binding"/>
    <property type="evidence" value="ECO:0007669"/>
    <property type="project" value="UniProtKB-KW"/>
</dbReference>
<dbReference type="Ensembl" id="ENSSTUT00000123618.1">
    <property type="protein sequence ID" value="ENSSTUP00000115535.1"/>
    <property type="gene ID" value="ENSSTUG00000050890.1"/>
</dbReference>
<keyword evidence="14" id="KW-1185">Reference proteome</keyword>
<dbReference type="PROSITE" id="PS50157">
    <property type="entry name" value="ZINC_FINGER_C2H2_2"/>
    <property type="match status" value="3"/>
</dbReference>
<keyword evidence="8" id="KW-0805">Transcription regulation</keyword>
<dbReference type="SUPFAM" id="SSF57667">
    <property type="entry name" value="beta-beta-alpha zinc fingers"/>
    <property type="match status" value="2"/>
</dbReference>
<keyword evidence="7" id="KW-0832">Ubl conjugation</keyword>
<reference evidence="13" key="2">
    <citation type="submission" date="2025-09" db="UniProtKB">
        <authorList>
            <consortium name="Ensembl"/>
        </authorList>
    </citation>
    <scope>IDENTIFICATION</scope>
</reference>
<protein>
    <recommendedName>
        <fullName evidence="12">C2H2-type domain-containing protein</fullName>
    </recommendedName>
</protein>
<accession>A0A674F6H1</accession>
<dbReference type="Gene3D" id="3.30.160.60">
    <property type="entry name" value="Classic Zinc Finger"/>
    <property type="match status" value="3"/>
</dbReference>
<comment type="subcellular location">
    <subcellularLocation>
        <location evidence="1">Nucleus</location>
    </subcellularLocation>
</comment>
<keyword evidence="2" id="KW-1017">Isopeptide bond</keyword>
<dbReference type="Proteomes" id="UP000472277">
    <property type="component" value="Chromosome 33"/>
</dbReference>
<evidence type="ECO:0000313" key="14">
    <source>
        <dbReference type="Proteomes" id="UP000472277"/>
    </source>
</evidence>
<name>A0A674F6H1_SALTR</name>
<keyword evidence="10" id="KW-0539">Nucleus</keyword>
<evidence type="ECO:0000256" key="4">
    <source>
        <dbReference type="ARBA" id="ARBA00022737"/>
    </source>
</evidence>
<dbReference type="InterPro" id="IPR056438">
    <property type="entry name" value="Znf-C2H2_CTCF"/>
</dbReference>
<dbReference type="GO" id="GO:0003700">
    <property type="term" value="F:DNA-binding transcription factor activity"/>
    <property type="evidence" value="ECO:0007669"/>
    <property type="project" value="TreeGrafter"/>
</dbReference>
<evidence type="ECO:0000256" key="9">
    <source>
        <dbReference type="ARBA" id="ARBA00023163"/>
    </source>
</evidence>
<dbReference type="InterPro" id="IPR051497">
    <property type="entry name" value="Dev/Hematopoietic_TF"/>
</dbReference>
<feature type="domain" description="C2H2-type" evidence="12">
    <location>
        <begin position="183"/>
        <end position="210"/>
    </location>
</feature>
<evidence type="ECO:0000313" key="13">
    <source>
        <dbReference type="Ensembl" id="ENSSTUP00000115535.1"/>
    </source>
</evidence>
<dbReference type="SMART" id="SM00355">
    <property type="entry name" value="ZnF_C2H2"/>
    <property type="match status" value="3"/>
</dbReference>
<dbReference type="AlphaFoldDB" id="A0A674F6H1"/>
<dbReference type="Pfam" id="PF00096">
    <property type="entry name" value="zf-C2H2"/>
    <property type="match status" value="2"/>
</dbReference>
<evidence type="ECO:0000256" key="8">
    <source>
        <dbReference type="ARBA" id="ARBA00023015"/>
    </source>
</evidence>
<dbReference type="PROSITE" id="PS00028">
    <property type="entry name" value="ZINC_FINGER_C2H2_1"/>
    <property type="match status" value="3"/>
</dbReference>